<dbReference type="Proteomes" id="UP000231530">
    <property type="component" value="Unassembled WGS sequence"/>
</dbReference>
<name>A0A2H0TV20_9BACT</name>
<proteinExistence type="predicted"/>
<sequence length="208" mass="24378">MSLSATHIRFALEFQELLSIQDRKKYLSGTVYPDSRYITDIHRSKTHYKELLDEFGSNDDFLKGMAVHHLNDRLSEDVRNELFDLPPIKMYGDPQWIISTGLKILQDISDFQKFKLSIYLQDLDYVETRNDEDISKVKQYNELIKSIYLDKLHITIEDGLEFWKGLGLSEPLAEKVKANAVEFQNDDRVKEIYTETVKRAKLFIQGHV</sequence>
<accession>A0A2H0TV20</accession>
<organism evidence="1 2">
    <name type="scientific">Candidatus Magasanikbacteria bacterium CG10_big_fil_rev_8_21_14_0_10_42_10</name>
    <dbReference type="NCBI Taxonomy" id="1974649"/>
    <lineage>
        <taxon>Bacteria</taxon>
        <taxon>Candidatus Magasanikiibacteriota</taxon>
    </lineage>
</organism>
<evidence type="ECO:0000313" key="2">
    <source>
        <dbReference type="Proteomes" id="UP000231530"/>
    </source>
</evidence>
<reference evidence="2" key="1">
    <citation type="submission" date="2017-09" db="EMBL/GenBank/DDBJ databases">
        <title>Depth-based differentiation of microbial function through sediment-hosted aquifers and enrichment of novel symbionts in the deep terrestrial subsurface.</title>
        <authorList>
            <person name="Probst A.J."/>
            <person name="Ladd B."/>
            <person name="Jarett J.K."/>
            <person name="Geller-Mcgrath D.E."/>
            <person name="Sieber C.M.K."/>
            <person name="Emerson J.B."/>
            <person name="Anantharaman K."/>
            <person name="Thomas B.C."/>
            <person name="Malmstrom R."/>
            <person name="Stieglmeier M."/>
            <person name="Klingl A."/>
            <person name="Woyke T."/>
            <person name="Ryan C.M."/>
            <person name="Banfield J.F."/>
        </authorList>
    </citation>
    <scope>NUCLEOTIDE SEQUENCE [LARGE SCALE GENOMIC DNA]</scope>
</reference>
<protein>
    <recommendedName>
        <fullName evidence="3">Phospholipase C/D domain-containing protein</fullName>
    </recommendedName>
</protein>
<evidence type="ECO:0008006" key="3">
    <source>
        <dbReference type="Google" id="ProtNLM"/>
    </source>
</evidence>
<gene>
    <name evidence="1" type="ORF">COU32_04345</name>
</gene>
<dbReference type="AlphaFoldDB" id="A0A2H0TV20"/>
<dbReference type="EMBL" id="PFBY01000046">
    <property type="protein sequence ID" value="PIR76008.1"/>
    <property type="molecule type" value="Genomic_DNA"/>
</dbReference>
<comment type="caution">
    <text evidence="1">The sequence shown here is derived from an EMBL/GenBank/DDBJ whole genome shotgun (WGS) entry which is preliminary data.</text>
</comment>
<evidence type="ECO:0000313" key="1">
    <source>
        <dbReference type="EMBL" id="PIR76008.1"/>
    </source>
</evidence>